<dbReference type="AlphaFoldDB" id="A0A2T7DMB5"/>
<proteinExistence type="predicted"/>
<feature type="region of interest" description="Disordered" evidence="1">
    <location>
        <begin position="1"/>
        <end position="29"/>
    </location>
</feature>
<accession>A0A2T7DMB5</accession>
<dbReference type="Gramene" id="PUZ56723">
    <property type="protein sequence ID" value="PUZ56723"/>
    <property type="gene ID" value="GQ55_5G354700"/>
</dbReference>
<sequence length="87" mass="9599">MGACGRTGMARRGRSGKKASGGGKMPSGIVRRGRRRGCWMGFFLEFFQILPSQMDFQMDLPRLLELLKRTAPKVLCGMATCTVDQDA</sequence>
<dbReference type="Proteomes" id="UP000244336">
    <property type="component" value="Chromosome 5"/>
</dbReference>
<keyword evidence="3" id="KW-1185">Reference proteome</keyword>
<dbReference type="EMBL" id="CM009753">
    <property type="protein sequence ID" value="PUZ56723.1"/>
    <property type="molecule type" value="Genomic_DNA"/>
</dbReference>
<protein>
    <submittedName>
        <fullName evidence="2">Uncharacterized protein</fullName>
    </submittedName>
</protein>
<evidence type="ECO:0000313" key="2">
    <source>
        <dbReference type="EMBL" id="PUZ56723.1"/>
    </source>
</evidence>
<evidence type="ECO:0000313" key="3">
    <source>
        <dbReference type="Proteomes" id="UP000244336"/>
    </source>
</evidence>
<gene>
    <name evidence="2" type="ORF">GQ55_5G354700</name>
</gene>
<reference evidence="2 3" key="1">
    <citation type="submission" date="2018-04" db="EMBL/GenBank/DDBJ databases">
        <title>WGS assembly of Panicum hallii var. hallii HAL2.</title>
        <authorList>
            <person name="Lovell J."/>
            <person name="Jenkins J."/>
            <person name="Lowry D."/>
            <person name="Mamidi S."/>
            <person name="Sreedasyam A."/>
            <person name="Weng X."/>
            <person name="Barry K."/>
            <person name="Bonette J."/>
            <person name="Campitelli B."/>
            <person name="Daum C."/>
            <person name="Gordon S."/>
            <person name="Gould B."/>
            <person name="Lipzen A."/>
            <person name="MacQueen A."/>
            <person name="Palacio-Mejia J."/>
            <person name="Plott C."/>
            <person name="Shakirov E."/>
            <person name="Shu S."/>
            <person name="Yoshinaga Y."/>
            <person name="Zane M."/>
            <person name="Rokhsar D."/>
            <person name="Grimwood J."/>
            <person name="Schmutz J."/>
            <person name="Juenger T."/>
        </authorList>
    </citation>
    <scope>NUCLEOTIDE SEQUENCE [LARGE SCALE GENOMIC DNA]</scope>
    <source>
        <strain evidence="3">cv. HAL2</strain>
    </source>
</reference>
<organism evidence="2 3">
    <name type="scientific">Panicum hallii var. hallii</name>
    <dbReference type="NCBI Taxonomy" id="1504633"/>
    <lineage>
        <taxon>Eukaryota</taxon>
        <taxon>Viridiplantae</taxon>
        <taxon>Streptophyta</taxon>
        <taxon>Embryophyta</taxon>
        <taxon>Tracheophyta</taxon>
        <taxon>Spermatophyta</taxon>
        <taxon>Magnoliopsida</taxon>
        <taxon>Liliopsida</taxon>
        <taxon>Poales</taxon>
        <taxon>Poaceae</taxon>
        <taxon>PACMAD clade</taxon>
        <taxon>Panicoideae</taxon>
        <taxon>Panicodae</taxon>
        <taxon>Paniceae</taxon>
        <taxon>Panicinae</taxon>
        <taxon>Panicum</taxon>
        <taxon>Panicum sect. Panicum</taxon>
    </lineage>
</organism>
<name>A0A2T7DMB5_9POAL</name>
<evidence type="ECO:0000256" key="1">
    <source>
        <dbReference type="SAM" id="MobiDB-lite"/>
    </source>
</evidence>